<proteinExistence type="predicted"/>
<dbReference type="Proteomes" id="UP000630864">
    <property type="component" value="Unassembled WGS sequence"/>
</dbReference>
<protein>
    <submittedName>
        <fullName evidence="1">Uncharacterized protein</fullName>
    </submittedName>
</protein>
<dbReference type="EMBL" id="BMZW01000008">
    <property type="protein sequence ID" value="GFZ59429.1"/>
    <property type="molecule type" value="Genomic_DNA"/>
</dbReference>
<evidence type="ECO:0000313" key="1">
    <source>
        <dbReference type="EMBL" id="GFZ59429.1"/>
    </source>
</evidence>
<name>A0A9P3ACF0_PSEA0</name>
<accession>A0A9P3ACF0</accession>
<comment type="caution">
    <text evidence="1">The sequence shown here is derived from an EMBL/GenBank/DDBJ whole genome shotgun (WGS) entry which is preliminary data.</text>
</comment>
<gene>
    <name evidence="1" type="ORF">PSE10A_19400</name>
</gene>
<sequence>MMEEFYWLYEDTVKWFHDEYLQIELCREIKGNAESLGFVEKITLAKNGIIEYESEGGILILEGHKIHLRSFFEELEFETELYRQRIIGSTEYSAKGYINDEDDCAESENVWSLSFYQTHHERFSFEISKRKEGLLSELTFS</sequence>
<dbReference type="AlphaFoldDB" id="A0A9P3ACF0"/>
<dbReference type="RefSeq" id="WP_189658745.1">
    <property type="nucleotide sequence ID" value="NZ_BMZW01000008.1"/>
</dbReference>
<reference evidence="1" key="1">
    <citation type="submission" date="2020-09" db="EMBL/GenBank/DDBJ databases">
        <title>Pseudomonas syringae pv. eriobotryae genome sequence causing loquat canker disease.</title>
        <authorList>
            <person name="Fukuda S."/>
            <person name="Tashiro H."/>
            <person name="Nagano Y."/>
        </authorList>
    </citation>
    <scope>NUCLEOTIDE SEQUENCE</scope>
    <source>
        <strain evidence="1">AM001</strain>
    </source>
</reference>
<evidence type="ECO:0000313" key="2">
    <source>
        <dbReference type="Proteomes" id="UP000630864"/>
    </source>
</evidence>
<organism evidence="1 2">
    <name type="scientific">Pseudomonas amygdali pv. eriobotryae</name>
    <dbReference type="NCBI Taxonomy" id="129137"/>
    <lineage>
        <taxon>Bacteria</taxon>
        <taxon>Pseudomonadati</taxon>
        <taxon>Pseudomonadota</taxon>
        <taxon>Gammaproteobacteria</taxon>
        <taxon>Pseudomonadales</taxon>
        <taxon>Pseudomonadaceae</taxon>
        <taxon>Pseudomonas</taxon>
        <taxon>Pseudomonas amygdali</taxon>
    </lineage>
</organism>